<sequence>MPHLPVLCSLLTCPLSARSAASSLLASNFPRCSIWWWRNARPRWQGAQSRRLGALSSGEVVDSVARLGA</sequence>
<keyword evidence="1" id="KW-0732">Signal</keyword>
<keyword evidence="3" id="KW-1185">Reference proteome</keyword>
<feature type="chain" id="PRO_5026281009" description="Secreted protein" evidence="1">
    <location>
        <begin position="20"/>
        <end position="69"/>
    </location>
</feature>
<evidence type="ECO:0008006" key="4">
    <source>
        <dbReference type="Google" id="ProtNLM"/>
    </source>
</evidence>
<evidence type="ECO:0000256" key="1">
    <source>
        <dbReference type="SAM" id="SignalP"/>
    </source>
</evidence>
<feature type="signal peptide" evidence="1">
    <location>
        <begin position="1"/>
        <end position="19"/>
    </location>
</feature>
<evidence type="ECO:0000313" key="2">
    <source>
        <dbReference type="EMBL" id="KAF0902523.1"/>
    </source>
</evidence>
<reference evidence="2 3" key="1">
    <citation type="submission" date="2019-11" db="EMBL/GenBank/DDBJ databases">
        <title>Whole genome sequence of Oryza granulata.</title>
        <authorList>
            <person name="Li W."/>
        </authorList>
    </citation>
    <scope>NUCLEOTIDE SEQUENCE [LARGE SCALE GENOMIC DNA]</scope>
    <source>
        <strain evidence="3">cv. Menghai</strain>
        <tissue evidence="2">Leaf</tissue>
    </source>
</reference>
<organism evidence="2 3">
    <name type="scientific">Oryza meyeriana var. granulata</name>
    <dbReference type="NCBI Taxonomy" id="110450"/>
    <lineage>
        <taxon>Eukaryota</taxon>
        <taxon>Viridiplantae</taxon>
        <taxon>Streptophyta</taxon>
        <taxon>Embryophyta</taxon>
        <taxon>Tracheophyta</taxon>
        <taxon>Spermatophyta</taxon>
        <taxon>Magnoliopsida</taxon>
        <taxon>Liliopsida</taxon>
        <taxon>Poales</taxon>
        <taxon>Poaceae</taxon>
        <taxon>BOP clade</taxon>
        <taxon>Oryzoideae</taxon>
        <taxon>Oryzeae</taxon>
        <taxon>Oryzinae</taxon>
        <taxon>Oryza</taxon>
        <taxon>Oryza meyeriana</taxon>
    </lineage>
</organism>
<protein>
    <recommendedName>
        <fullName evidence="4">Secreted protein</fullName>
    </recommendedName>
</protein>
<accession>A0A6G1CSG2</accession>
<dbReference type="Proteomes" id="UP000479710">
    <property type="component" value="Unassembled WGS sequence"/>
</dbReference>
<proteinExistence type="predicted"/>
<dbReference type="EMBL" id="SPHZ02000008">
    <property type="protein sequence ID" value="KAF0902523.1"/>
    <property type="molecule type" value="Genomic_DNA"/>
</dbReference>
<dbReference type="AlphaFoldDB" id="A0A6G1CSG2"/>
<evidence type="ECO:0000313" key="3">
    <source>
        <dbReference type="Proteomes" id="UP000479710"/>
    </source>
</evidence>
<comment type="caution">
    <text evidence="2">The sequence shown here is derived from an EMBL/GenBank/DDBJ whole genome shotgun (WGS) entry which is preliminary data.</text>
</comment>
<name>A0A6G1CSG2_9ORYZ</name>
<gene>
    <name evidence="2" type="ORF">E2562_017921</name>
</gene>